<dbReference type="OrthoDB" id="9790252at2"/>
<keyword evidence="2" id="KW-0812">Transmembrane</keyword>
<protein>
    <recommendedName>
        <fullName evidence="3">Cytoskeleton protein RodZ-like C-terminal domain-containing protein</fullName>
    </recommendedName>
</protein>
<gene>
    <name evidence="4" type="ORF">EH31_09075</name>
</gene>
<sequence>MDSEHNSTDETGTDETGDDLLGTASAGAGDRLRAARETRRMDLAHIAAETRIPIRHLEAIEAGAYDTLPSRTYAIGFARTYARIVGLDEKSIADAVRADLAEGGLHPSVMAGGMEPGDANKLPSRGLAWFGAFAALLLIVGVIAFASTYFGAGAPLPSLIAEGDEAQGTSTDVQEPVAVASEEGAPAGLSPDGQVVLTMTGDEAWVRFYEDGGERLFEGVMRNGDTYEVPLDADDPRINTGRPNLFEVTINGQAVPPLATEMVPVSDAPISASALLARGTEDAAN</sequence>
<dbReference type="Pfam" id="PF13464">
    <property type="entry name" value="RodZ_C"/>
    <property type="match status" value="1"/>
</dbReference>
<keyword evidence="2" id="KW-0472">Membrane</keyword>
<dbReference type="InterPro" id="IPR010982">
    <property type="entry name" value="Lambda_DNA-bd_dom_sf"/>
</dbReference>
<dbReference type="GO" id="GO:0003677">
    <property type="term" value="F:DNA binding"/>
    <property type="evidence" value="ECO:0007669"/>
    <property type="project" value="InterPro"/>
</dbReference>
<dbReference type="PANTHER" id="PTHR34475:SF1">
    <property type="entry name" value="CYTOSKELETON PROTEIN RODZ"/>
    <property type="match status" value="1"/>
</dbReference>
<dbReference type="CDD" id="cd00093">
    <property type="entry name" value="HTH_XRE"/>
    <property type="match status" value="1"/>
</dbReference>
<dbReference type="InterPro" id="IPR001387">
    <property type="entry name" value="Cro/C1-type_HTH"/>
</dbReference>
<keyword evidence="5" id="KW-1185">Reference proteome</keyword>
<accession>A0A074M675</accession>
<dbReference type="EMBL" id="JMIW01000003">
    <property type="protein sequence ID" value="KEO90231.1"/>
    <property type="molecule type" value="Genomic_DNA"/>
</dbReference>
<keyword evidence="2" id="KW-1133">Transmembrane helix</keyword>
<dbReference type="Proteomes" id="UP000027647">
    <property type="component" value="Unassembled WGS sequence"/>
</dbReference>
<dbReference type="InterPro" id="IPR025194">
    <property type="entry name" value="RodZ-like_C"/>
</dbReference>
<name>A0A074M675_ERYLO</name>
<dbReference type="eggNOG" id="COG1426">
    <property type="taxonomic scope" value="Bacteria"/>
</dbReference>
<comment type="caution">
    <text evidence="4">The sequence shown here is derived from an EMBL/GenBank/DDBJ whole genome shotgun (WGS) entry which is preliminary data.</text>
</comment>
<dbReference type="RefSeq" id="WP_051699078.1">
    <property type="nucleotide sequence ID" value="NZ_JMIW01000003.1"/>
</dbReference>
<dbReference type="Pfam" id="PF13413">
    <property type="entry name" value="HTH_25"/>
    <property type="match status" value="1"/>
</dbReference>
<evidence type="ECO:0000313" key="4">
    <source>
        <dbReference type="EMBL" id="KEO90231.1"/>
    </source>
</evidence>
<dbReference type="Gene3D" id="1.10.260.40">
    <property type="entry name" value="lambda repressor-like DNA-binding domains"/>
    <property type="match status" value="1"/>
</dbReference>
<proteinExistence type="predicted"/>
<feature type="transmembrane region" description="Helical" evidence="2">
    <location>
        <begin position="127"/>
        <end position="150"/>
    </location>
</feature>
<dbReference type="InterPro" id="IPR050400">
    <property type="entry name" value="Bact_Cytoskel_RodZ"/>
</dbReference>
<feature type="domain" description="Cytoskeleton protein RodZ-like C-terminal" evidence="3">
    <location>
        <begin position="197"/>
        <end position="259"/>
    </location>
</feature>
<evidence type="ECO:0000256" key="1">
    <source>
        <dbReference type="SAM" id="MobiDB-lite"/>
    </source>
</evidence>
<dbReference type="PANTHER" id="PTHR34475">
    <property type="match status" value="1"/>
</dbReference>
<dbReference type="STRING" id="1044.EH31_09075"/>
<evidence type="ECO:0000313" key="5">
    <source>
        <dbReference type="Proteomes" id="UP000027647"/>
    </source>
</evidence>
<evidence type="ECO:0000256" key="2">
    <source>
        <dbReference type="SAM" id="Phobius"/>
    </source>
</evidence>
<dbReference type="AlphaFoldDB" id="A0A074M675"/>
<organism evidence="4 5">
    <name type="scientific">Erythrobacter longus</name>
    <dbReference type="NCBI Taxonomy" id="1044"/>
    <lineage>
        <taxon>Bacteria</taxon>
        <taxon>Pseudomonadati</taxon>
        <taxon>Pseudomonadota</taxon>
        <taxon>Alphaproteobacteria</taxon>
        <taxon>Sphingomonadales</taxon>
        <taxon>Erythrobacteraceae</taxon>
        <taxon>Erythrobacter/Porphyrobacter group</taxon>
        <taxon>Erythrobacter</taxon>
    </lineage>
</organism>
<feature type="region of interest" description="Disordered" evidence="1">
    <location>
        <begin position="1"/>
        <end position="31"/>
    </location>
</feature>
<reference evidence="4 5" key="1">
    <citation type="submission" date="2014-04" db="EMBL/GenBank/DDBJ databases">
        <title>A comprehensive comparison of genomes of Erythrobacter spp. strains.</title>
        <authorList>
            <person name="Zheng Q."/>
        </authorList>
    </citation>
    <scope>NUCLEOTIDE SEQUENCE [LARGE SCALE GENOMIC DNA]</scope>
    <source>
        <strain evidence="4 5">DSM 6997</strain>
    </source>
</reference>
<evidence type="ECO:0000259" key="3">
    <source>
        <dbReference type="Pfam" id="PF13464"/>
    </source>
</evidence>